<proteinExistence type="predicted"/>
<dbReference type="InterPro" id="IPR022617">
    <property type="entry name" value="Rad60/SUMO-like_dom"/>
</dbReference>
<dbReference type="PANTHER" id="PTHR10562">
    <property type="entry name" value="SMALL UBIQUITIN-RELATED MODIFIER"/>
    <property type="match status" value="1"/>
</dbReference>
<feature type="region of interest" description="Disordered" evidence="1">
    <location>
        <begin position="167"/>
        <end position="201"/>
    </location>
</feature>
<dbReference type="Gene3D" id="3.10.20.90">
    <property type="entry name" value="Phosphatidylinositol 3-kinase Catalytic Subunit, Chain A, domain 1"/>
    <property type="match status" value="2"/>
</dbReference>
<dbReference type="AlphaFoldDB" id="A0A1E1KUL9"/>
<keyword evidence="4" id="KW-1185">Reference proteome</keyword>
<dbReference type="Pfam" id="PF11976">
    <property type="entry name" value="Rad60-SLD"/>
    <property type="match status" value="2"/>
</dbReference>
<dbReference type="InterPro" id="IPR029071">
    <property type="entry name" value="Ubiquitin-like_domsf"/>
</dbReference>
<feature type="compositionally biased region" description="Low complexity" evidence="1">
    <location>
        <begin position="7"/>
        <end position="16"/>
    </location>
</feature>
<feature type="domain" description="Ubiquitin-like" evidence="2">
    <location>
        <begin position="31"/>
        <end position="106"/>
    </location>
</feature>
<dbReference type="SMART" id="SM00213">
    <property type="entry name" value="UBQ"/>
    <property type="match status" value="2"/>
</dbReference>
<feature type="domain" description="Ubiquitin-like" evidence="2">
    <location>
        <begin position="123"/>
        <end position="199"/>
    </location>
</feature>
<evidence type="ECO:0000256" key="1">
    <source>
        <dbReference type="SAM" id="MobiDB-lite"/>
    </source>
</evidence>
<gene>
    <name evidence="3" type="ORF">RCO7_03590</name>
</gene>
<evidence type="ECO:0000313" key="4">
    <source>
        <dbReference type="Proteomes" id="UP000178129"/>
    </source>
</evidence>
<feature type="compositionally biased region" description="Basic and acidic residues" evidence="1">
    <location>
        <begin position="190"/>
        <end position="201"/>
    </location>
</feature>
<dbReference type="Proteomes" id="UP000178129">
    <property type="component" value="Unassembled WGS sequence"/>
</dbReference>
<evidence type="ECO:0000259" key="2">
    <source>
        <dbReference type="PROSITE" id="PS50053"/>
    </source>
</evidence>
<dbReference type="STRING" id="914237.A0A1E1KUL9"/>
<organism evidence="3 4">
    <name type="scientific">Rhynchosporium graminicola</name>
    <dbReference type="NCBI Taxonomy" id="2792576"/>
    <lineage>
        <taxon>Eukaryota</taxon>
        <taxon>Fungi</taxon>
        <taxon>Dikarya</taxon>
        <taxon>Ascomycota</taxon>
        <taxon>Pezizomycotina</taxon>
        <taxon>Leotiomycetes</taxon>
        <taxon>Helotiales</taxon>
        <taxon>Ploettnerulaceae</taxon>
        <taxon>Rhynchosporium</taxon>
    </lineage>
</organism>
<sequence length="201" mass="21977">MSEKKTAGAAAGNTKGPYAADQKPDLKAESLEVKIKDQNESETIFKIKKNTKFSKVFDAYCIRQGLARLTVRFLLDGTRIQDHDTPESLDIEDGDMIDAMLEQLGGAAEGEAGGGPKAEVAKMTVRVKDTTGREVEFKCKRTTVLKKLMDAFCQQQGRAPDTLRFFTPDGKRVNATDTPASLDLEDGELLDVHEQQHGGGN</sequence>
<dbReference type="InterPro" id="IPR000626">
    <property type="entry name" value="Ubiquitin-like_dom"/>
</dbReference>
<comment type="caution">
    <text evidence="3">The sequence shown here is derived from an EMBL/GenBank/DDBJ whole genome shotgun (WGS) entry which is preliminary data.</text>
</comment>
<feature type="region of interest" description="Disordered" evidence="1">
    <location>
        <begin position="1"/>
        <end position="23"/>
    </location>
</feature>
<dbReference type="SUPFAM" id="SSF54236">
    <property type="entry name" value="Ubiquitin-like"/>
    <property type="match status" value="2"/>
</dbReference>
<dbReference type="InParanoid" id="A0A1E1KUL9"/>
<name>A0A1E1KUL9_9HELO</name>
<reference evidence="4" key="1">
    <citation type="submission" date="2016-03" db="EMBL/GenBank/DDBJ databases">
        <authorList>
            <person name="Ploux O."/>
        </authorList>
    </citation>
    <scope>NUCLEOTIDE SEQUENCE [LARGE SCALE GENOMIC DNA]</scope>
    <source>
        <strain evidence="4">UK7</strain>
    </source>
</reference>
<evidence type="ECO:0000313" key="3">
    <source>
        <dbReference type="EMBL" id="CZT01832.1"/>
    </source>
</evidence>
<dbReference type="EMBL" id="FJUW01000023">
    <property type="protein sequence ID" value="CZT01832.1"/>
    <property type="molecule type" value="Genomic_DNA"/>
</dbReference>
<dbReference type="FunFam" id="3.10.20.90:FF:000202">
    <property type="entry name" value="Small ubiquitin-related modifier I"/>
    <property type="match status" value="1"/>
</dbReference>
<dbReference type="PROSITE" id="PS50053">
    <property type="entry name" value="UBIQUITIN_2"/>
    <property type="match status" value="2"/>
</dbReference>
<accession>A0A1E1KUL9</accession>
<protein>
    <recommendedName>
        <fullName evidence="2">Ubiquitin-like domain-containing protein</fullName>
    </recommendedName>
</protein>